<gene>
    <name evidence="1" type="ORF">EBH_0044160</name>
</gene>
<keyword evidence="2" id="KW-1185">Reference proteome</keyword>
<dbReference type="EMBL" id="HG715678">
    <property type="protein sequence ID" value="CDJ54280.1"/>
    <property type="molecule type" value="Genomic_DNA"/>
</dbReference>
<organism evidence="1 2">
    <name type="scientific">Eimeria brunetti</name>
    <dbReference type="NCBI Taxonomy" id="51314"/>
    <lineage>
        <taxon>Eukaryota</taxon>
        <taxon>Sar</taxon>
        <taxon>Alveolata</taxon>
        <taxon>Apicomplexa</taxon>
        <taxon>Conoidasida</taxon>
        <taxon>Coccidia</taxon>
        <taxon>Eucoccidiorida</taxon>
        <taxon>Eimeriorina</taxon>
        <taxon>Eimeriidae</taxon>
        <taxon>Eimeria</taxon>
    </lineage>
</organism>
<accession>U6M2H2</accession>
<sequence>MGVKACTRSRRIGVYYTNAYPGGVCVYLIVAETPKLGPYLTDVDECIWGGSADEQSVVIGQREKEVPPSSHRVLLRLTMEVEAIITS</sequence>
<proteinExistence type="predicted"/>
<protein>
    <submittedName>
        <fullName evidence="1">Uncharacterized protein</fullName>
    </submittedName>
</protein>
<dbReference type="VEuPathDB" id="ToxoDB:EBH_0044160"/>
<dbReference type="Proteomes" id="UP000030750">
    <property type="component" value="Unassembled WGS sequence"/>
</dbReference>
<evidence type="ECO:0000313" key="2">
    <source>
        <dbReference type="Proteomes" id="UP000030750"/>
    </source>
</evidence>
<reference evidence="1" key="1">
    <citation type="submission" date="2013-10" db="EMBL/GenBank/DDBJ databases">
        <title>Genomic analysis of the causative agents of coccidiosis in chickens.</title>
        <authorList>
            <person name="Reid A.J."/>
            <person name="Blake D."/>
            <person name="Billington K."/>
            <person name="Browne H."/>
            <person name="Dunn M."/>
            <person name="Hung S."/>
            <person name="Kawahara F."/>
            <person name="Miranda-Saavedra D."/>
            <person name="Mourier T."/>
            <person name="Nagra H."/>
            <person name="Otto T.D."/>
            <person name="Rawlings N."/>
            <person name="Sanchez A."/>
            <person name="Sanders M."/>
            <person name="Subramaniam C."/>
            <person name="Tay Y."/>
            <person name="Dear P."/>
            <person name="Doerig C."/>
            <person name="Gruber A."/>
            <person name="Parkinson J."/>
            <person name="Shirley M."/>
            <person name="Wan K.L."/>
            <person name="Berriman M."/>
            <person name="Tomley F."/>
            <person name="Pain A."/>
        </authorList>
    </citation>
    <scope>NUCLEOTIDE SEQUENCE [LARGE SCALE GENOMIC DNA]</scope>
    <source>
        <strain evidence="1">Houghton</strain>
    </source>
</reference>
<name>U6M2H2_9EIME</name>
<reference evidence="1" key="2">
    <citation type="submission" date="2013-10" db="EMBL/GenBank/DDBJ databases">
        <authorList>
            <person name="Aslett M."/>
        </authorList>
    </citation>
    <scope>NUCLEOTIDE SEQUENCE [LARGE SCALE GENOMIC DNA]</scope>
    <source>
        <strain evidence="1">Houghton</strain>
    </source>
</reference>
<evidence type="ECO:0000313" key="1">
    <source>
        <dbReference type="EMBL" id="CDJ54280.1"/>
    </source>
</evidence>
<dbReference type="AlphaFoldDB" id="U6M2H2"/>